<dbReference type="AlphaFoldDB" id="C2KVK2"/>
<gene>
    <name evidence="1" type="ORF">HMPREF6123_0521</name>
</gene>
<dbReference type="STRING" id="585501.HMPREF6123_0521"/>
<dbReference type="HOGENOM" id="CLU_3236882_0_0_9"/>
<evidence type="ECO:0000313" key="1">
    <source>
        <dbReference type="EMBL" id="EEJ52176.1"/>
    </source>
</evidence>
<protein>
    <submittedName>
        <fullName evidence="1">Uncharacterized protein</fullName>
    </submittedName>
</protein>
<comment type="caution">
    <text evidence="1">The sequence shown here is derived from an EMBL/GenBank/DDBJ whole genome shotgun (WGS) entry which is preliminary data.</text>
</comment>
<keyword evidence="2" id="KW-1185">Reference proteome</keyword>
<name>C2KVK2_9FIRM</name>
<sequence>MNAHEDGSITEKKFFPLKFLFSNGKKTSSLHLLHKQQNHFLFK</sequence>
<reference evidence="1 2" key="1">
    <citation type="submission" date="2009-04" db="EMBL/GenBank/DDBJ databases">
        <authorList>
            <person name="Qin X."/>
            <person name="Bachman B."/>
            <person name="Battles P."/>
            <person name="Bell A."/>
            <person name="Bess C."/>
            <person name="Bickham C."/>
            <person name="Chaboub L."/>
            <person name="Chen D."/>
            <person name="Coyle M."/>
            <person name="Deiros D.R."/>
            <person name="Dinh H."/>
            <person name="Forbes L."/>
            <person name="Fowler G."/>
            <person name="Francisco L."/>
            <person name="Fu Q."/>
            <person name="Gubbala S."/>
            <person name="Hale W."/>
            <person name="Han Y."/>
            <person name="Hemphill L."/>
            <person name="Highlander S.K."/>
            <person name="Hirani K."/>
            <person name="Hogues M."/>
            <person name="Jackson L."/>
            <person name="Jakkamsetti A."/>
            <person name="Javaid M."/>
            <person name="Jiang H."/>
            <person name="Korchina V."/>
            <person name="Kovar C."/>
            <person name="Lara F."/>
            <person name="Lee S."/>
            <person name="Mata R."/>
            <person name="Mathew T."/>
            <person name="Moen C."/>
            <person name="Morales K."/>
            <person name="Munidasa M."/>
            <person name="Nazareth L."/>
            <person name="Ngo R."/>
            <person name="Nguyen L."/>
            <person name="Okwuonu G."/>
            <person name="Ongeri F."/>
            <person name="Patil S."/>
            <person name="Petrosino J."/>
            <person name="Pham C."/>
            <person name="Pham P."/>
            <person name="Pu L.-L."/>
            <person name="Puazo M."/>
            <person name="Raj R."/>
            <person name="Reid J."/>
            <person name="Rouhana J."/>
            <person name="Saada N."/>
            <person name="Shang Y."/>
            <person name="Simmons D."/>
            <person name="Thornton R."/>
            <person name="Warren J."/>
            <person name="Weissenberger G."/>
            <person name="Zhang J."/>
            <person name="Zhang L."/>
            <person name="Zhou C."/>
            <person name="Zhu D."/>
            <person name="Muzny D."/>
            <person name="Worley K."/>
            <person name="Gibbs R."/>
        </authorList>
    </citation>
    <scope>NUCLEOTIDE SEQUENCE [LARGE SCALE GENOMIC DNA]</scope>
    <source>
        <strain evidence="1 2">F0268</strain>
    </source>
</reference>
<dbReference type="InParanoid" id="C2KVK2"/>
<dbReference type="Proteomes" id="UP000004121">
    <property type="component" value="Unassembled WGS sequence"/>
</dbReference>
<organism evidence="1 2">
    <name type="scientific">Oribacterium sinus F0268</name>
    <dbReference type="NCBI Taxonomy" id="585501"/>
    <lineage>
        <taxon>Bacteria</taxon>
        <taxon>Bacillati</taxon>
        <taxon>Bacillota</taxon>
        <taxon>Clostridia</taxon>
        <taxon>Lachnospirales</taxon>
        <taxon>Lachnospiraceae</taxon>
        <taxon>Oribacterium</taxon>
    </lineage>
</organism>
<evidence type="ECO:0000313" key="2">
    <source>
        <dbReference type="Proteomes" id="UP000004121"/>
    </source>
</evidence>
<accession>C2KVK2</accession>
<proteinExistence type="predicted"/>
<dbReference type="EMBL" id="ACKX01000058">
    <property type="protein sequence ID" value="EEJ52176.1"/>
    <property type="molecule type" value="Genomic_DNA"/>
</dbReference>